<sequence>MAGTSKSVYLTVTKKGSYKTEFTKVFFDAKSYNEFVKLEEFKNKYPVAEYTIVKEVY</sequence>
<organism evidence="1">
    <name type="scientific">uncultured Caudovirales phage</name>
    <dbReference type="NCBI Taxonomy" id="2100421"/>
    <lineage>
        <taxon>Viruses</taxon>
        <taxon>Duplodnaviria</taxon>
        <taxon>Heunggongvirae</taxon>
        <taxon>Uroviricota</taxon>
        <taxon>Caudoviricetes</taxon>
        <taxon>Peduoviridae</taxon>
        <taxon>Maltschvirus</taxon>
        <taxon>Maltschvirus maltsch</taxon>
    </lineage>
</organism>
<protein>
    <submittedName>
        <fullName evidence="1">Uncharacterized protein</fullName>
    </submittedName>
</protein>
<evidence type="ECO:0000313" key="1">
    <source>
        <dbReference type="EMBL" id="CAB4241685.1"/>
    </source>
</evidence>
<dbReference type="EMBL" id="LR797824">
    <property type="protein sequence ID" value="CAB4241685.1"/>
    <property type="molecule type" value="Genomic_DNA"/>
</dbReference>
<proteinExistence type="predicted"/>
<name>A0A6J5T9S7_9CAUD</name>
<accession>A0A6J5T9S7</accession>
<gene>
    <name evidence="1" type="ORF">UFOVP71_223</name>
</gene>
<reference evidence="1" key="1">
    <citation type="submission" date="2020-05" db="EMBL/GenBank/DDBJ databases">
        <authorList>
            <person name="Chiriac C."/>
            <person name="Salcher M."/>
            <person name="Ghai R."/>
            <person name="Kavagutti S V."/>
        </authorList>
    </citation>
    <scope>NUCLEOTIDE SEQUENCE</scope>
</reference>